<dbReference type="EMBL" id="BART01024616">
    <property type="protein sequence ID" value="GAG91286.1"/>
    <property type="molecule type" value="Genomic_DNA"/>
</dbReference>
<keyword evidence="2" id="KW-0548">Nucleotidyltransferase</keyword>
<dbReference type="PANTHER" id="PTHR43793:SF1">
    <property type="entry name" value="FAD SYNTHASE"/>
    <property type="match status" value="1"/>
</dbReference>
<dbReference type="NCBIfam" id="TIGR00125">
    <property type="entry name" value="cyt_tran_rel"/>
    <property type="match status" value="1"/>
</dbReference>
<dbReference type="Gene3D" id="3.40.50.620">
    <property type="entry name" value="HUPs"/>
    <property type="match status" value="1"/>
</dbReference>
<dbReference type="AlphaFoldDB" id="X1D457"/>
<dbReference type="InterPro" id="IPR050385">
    <property type="entry name" value="Archaeal_FAD_synthase"/>
</dbReference>
<accession>X1D457</accession>
<reference evidence="4" key="1">
    <citation type="journal article" date="2014" name="Front. Microbiol.">
        <title>High frequency of phylogenetically diverse reductive dehalogenase-homologous genes in deep subseafloor sedimentary metagenomes.</title>
        <authorList>
            <person name="Kawai M."/>
            <person name="Futagami T."/>
            <person name="Toyoda A."/>
            <person name="Takaki Y."/>
            <person name="Nishi S."/>
            <person name="Hori S."/>
            <person name="Arai W."/>
            <person name="Tsubouchi T."/>
            <person name="Morono Y."/>
            <person name="Uchiyama I."/>
            <person name="Ito T."/>
            <person name="Fujiyama A."/>
            <person name="Inagaki F."/>
            <person name="Takami H."/>
        </authorList>
    </citation>
    <scope>NUCLEOTIDE SEQUENCE</scope>
    <source>
        <strain evidence="4">Expedition CK06-06</strain>
    </source>
</reference>
<dbReference type="Pfam" id="PF01467">
    <property type="entry name" value="CTP_transf_like"/>
    <property type="match status" value="1"/>
</dbReference>
<evidence type="ECO:0000256" key="2">
    <source>
        <dbReference type="ARBA" id="ARBA00022695"/>
    </source>
</evidence>
<dbReference type="InterPro" id="IPR004821">
    <property type="entry name" value="Cyt_trans-like"/>
</dbReference>
<sequence length="79" mass="8905">MRIGYAFVVADLFHVGQLRHLRIAKGLCDFLIVGVLTDEAVASYKREPITSFDERVDIVQALSLVDMVVRQDSRDPDTL</sequence>
<dbReference type="InterPro" id="IPR014729">
    <property type="entry name" value="Rossmann-like_a/b/a_fold"/>
</dbReference>
<keyword evidence="1" id="KW-0808">Transferase</keyword>
<feature type="domain" description="Cytidyltransferase-like" evidence="3">
    <location>
        <begin position="11"/>
        <end position="76"/>
    </location>
</feature>
<name>X1D457_9ZZZZ</name>
<evidence type="ECO:0000259" key="3">
    <source>
        <dbReference type="Pfam" id="PF01467"/>
    </source>
</evidence>
<evidence type="ECO:0000256" key="1">
    <source>
        <dbReference type="ARBA" id="ARBA00022679"/>
    </source>
</evidence>
<organism evidence="4">
    <name type="scientific">marine sediment metagenome</name>
    <dbReference type="NCBI Taxonomy" id="412755"/>
    <lineage>
        <taxon>unclassified sequences</taxon>
        <taxon>metagenomes</taxon>
        <taxon>ecological metagenomes</taxon>
    </lineage>
</organism>
<dbReference type="PANTHER" id="PTHR43793">
    <property type="entry name" value="FAD SYNTHASE"/>
    <property type="match status" value="1"/>
</dbReference>
<evidence type="ECO:0000313" key="4">
    <source>
        <dbReference type="EMBL" id="GAG91286.1"/>
    </source>
</evidence>
<protein>
    <recommendedName>
        <fullName evidence="3">Cytidyltransferase-like domain-containing protein</fullName>
    </recommendedName>
</protein>
<dbReference type="GO" id="GO:0016779">
    <property type="term" value="F:nucleotidyltransferase activity"/>
    <property type="evidence" value="ECO:0007669"/>
    <property type="project" value="UniProtKB-KW"/>
</dbReference>
<comment type="caution">
    <text evidence="4">The sequence shown here is derived from an EMBL/GenBank/DDBJ whole genome shotgun (WGS) entry which is preliminary data.</text>
</comment>
<proteinExistence type="predicted"/>
<gene>
    <name evidence="4" type="ORF">S01H4_44398</name>
</gene>
<dbReference type="SUPFAM" id="SSF52374">
    <property type="entry name" value="Nucleotidylyl transferase"/>
    <property type="match status" value="1"/>
</dbReference>